<feature type="compositionally biased region" description="Polar residues" evidence="3">
    <location>
        <begin position="72"/>
        <end position="83"/>
    </location>
</feature>
<dbReference type="PROSITE" id="PS50303">
    <property type="entry name" value="PUM_HD"/>
    <property type="match status" value="1"/>
</dbReference>
<feature type="repeat" description="Pumilio" evidence="2">
    <location>
        <begin position="739"/>
        <end position="774"/>
    </location>
</feature>
<proteinExistence type="predicted"/>
<evidence type="ECO:0000256" key="1">
    <source>
        <dbReference type="ARBA" id="ARBA00022737"/>
    </source>
</evidence>
<accession>A0ABQ8XR72</accession>
<dbReference type="InterPro" id="IPR001313">
    <property type="entry name" value="Pumilio_RNA-bd_rpt"/>
</dbReference>
<dbReference type="Pfam" id="PF00806">
    <property type="entry name" value="PUF"/>
    <property type="match status" value="7"/>
</dbReference>
<reference evidence="5" key="1">
    <citation type="submission" date="2022-08" db="EMBL/GenBank/DDBJ databases">
        <title>Novel sulfate-reducing endosymbionts in the free-living metamonad Anaeramoeba.</title>
        <authorList>
            <person name="Jerlstrom-Hultqvist J."/>
            <person name="Cepicka I."/>
            <person name="Gallot-Lavallee L."/>
            <person name="Salas-Leiva D."/>
            <person name="Curtis B.A."/>
            <person name="Zahonova K."/>
            <person name="Pipaliya S."/>
            <person name="Dacks J."/>
            <person name="Roger A.J."/>
        </authorList>
    </citation>
    <scope>NUCLEOTIDE SEQUENCE</scope>
    <source>
        <strain evidence="5">Schooner1</strain>
    </source>
</reference>
<feature type="compositionally biased region" description="Low complexity" evidence="3">
    <location>
        <begin position="196"/>
        <end position="223"/>
    </location>
</feature>
<organism evidence="5 6">
    <name type="scientific">Anaeramoeba flamelloides</name>
    <dbReference type="NCBI Taxonomy" id="1746091"/>
    <lineage>
        <taxon>Eukaryota</taxon>
        <taxon>Metamonada</taxon>
        <taxon>Anaeramoebidae</taxon>
        <taxon>Anaeramoeba</taxon>
    </lineage>
</organism>
<feature type="repeat" description="Pumilio" evidence="2">
    <location>
        <begin position="811"/>
        <end position="850"/>
    </location>
</feature>
<dbReference type="PROSITE" id="PS50302">
    <property type="entry name" value="PUM"/>
    <property type="match status" value="5"/>
</dbReference>
<feature type="region of interest" description="Disordered" evidence="3">
    <location>
        <begin position="36"/>
        <end position="55"/>
    </location>
</feature>
<dbReference type="SMART" id="SM00025">
    <property type="entry name" value="Pumilio"/>
    <property type="match status" value="8"/>
</dbReference>
<feature type="compositionally biased region" description="Low complexity" evidence="3">
    <location>
        <begin position="92"/>
        <end position="111"/>
    </location>
</feature>
<dbReference type="InterPro" id="IPR033133">
    <property type="entry name" value="PUM-HD"/>
</dbReference>
<feature type="compositionally biased region" description="Low complexity" evidence="3">
    <location>
        <begin position="36"/>
        <end position="47"/>
    </location>
</feature>
<feature type="compositionally biased region" description="Polar residues" evidence="3">
    <location>
        <begin position="177"/>
        <end position="193"/>
    </location>
</feature>
<keyword evidence="1" id="KW-0677">Repeat</keyword>
<name>A0ABQ8XR72_9EUKA</name>
<dbReference type="SUPFAM" id="SSF48371">
    <property type="entry name" value="ARM repeat"/>
    <property type="match status" value="1"/>
</dbReference>
<dbReference type="Proteomes" id="UP001150062">
    <property type="component" value="Unassembled WGS sequence"/>
</dbReference>
<keyword evidence="6" id="KW-1185">Reference proteome</keyword>
<dbReference type="InterPro" id="IPR011989">
    <property type="entry name" value="ARM-like"/>
</dbReference>
<evidence type="ECO:0000313" key="6">
    <source>
        <dbReference type="Proteomes" id="UP001150062"/>
    </source>
</evidence>
<feature type="domain" description="PUM-HD" evidence="4">
    <location>
        <begin position="537"/>
        <end position="876"/>
    </location>
</feature>
<feature type="region of interest" description="Disordered" evidence="3">
    <location>
        <begin position="66"/>
        <end position="226"/>
    </location>
</feature>
<feature type="repeat" description="Pumilio" evidence="2">
    <location>
        <begin position="559"/>
        <end position="597"/>
    </location>
</feature>
<feature type="repeat" description="Pumilio" evidence="2">
    <location>
        <begin position="667"/>
        <end position="703"/>
    </location>
</feature>
<gene>
    <name evidence="5" type="ORF">M0813_29016</name>
</gene>
<feature type="repeat" description="Pumilio" evidence="2">
    <location>
        <begin position="630"/>
        <end position="666"/>
    </location>
</feature>
<evidence type="ECO:0000256" key="2">
    <source>
        <dbReference type="PROSITE-ProRule" id="PRU00317"/>
    </source>
</evidence>
<dbReference type="Gene3D" id="1.25.10.10">
    <property type="entry name" value="Leucine-rich Repeat Variant"/>
    <property type="match status" value="1"/>
</dbReference>
<dbReference type="InterPro" id="IPR016024">
    <property type="entry name" value="ARM-type_fold"/>
</dbReference>
<evidence type="ECO:0000259" key="4">
    <source>
        <dbReference type="PROSITE" id="PS50303"/>
    </source>
</evidence>
<sequence>MNDPNTEDNSNNTVSHQEFVQLFSNGMRFNHKTALKPKQVNNQQNPNFENKTQDLNKNLNNREFKVTESKTNHTTNKNQIRNNNLKKESKNKGTNNNNNKNNLKSESNNNHNKNKNKKGVLKKYIKKKNLRKKNPFSGSITNLPFQEVKEQNESLDHKRKKIHYDQNNKKLQKQNNDPNSTKSCTKKPQNYRGNQKKTQNNQNNNNTNNNDNNNNNSNDQNNNTISGGVKLSAIYSRRNQNQNSFGGTKLPKRNPWISSDGDLLSQFRPRASTFLFDQINMGSFDNQDWTHRMSEPTTNQKKKYQQTLKQNKTVSNNNNNVNNNLGIVINNQNKNDNSKNNNNINFKQNFQRGWVNNNFLGGNPQFNTFSKMNMNKNIRMNERIQNPMQSGVNQNYYYRQQNQFYYPSNNNQKNFNYWQSVNSNNNNSVIINNGNSSMKDKRNLKVTSSYTNLNLNNQENIRMGEYFGHSLSSRNLFIGNGQNQNKFMSQNKNNLNYTRNKPFQNFNNYKVSKNQDQNFLQKQNEVKNPNYINNYKNVPTLLDQFRENPEDFNSVPLSELYNELIPFCTDQLGSRLIRVKIEISSTNEKRSCWAIISPKAEYLLKNVFGNYIIQKFCEVGLPEHVKEIIDIIKGNVYQWSLDIYACRVVQKAFEVANYEDKASMVNEIYEKSISLVKDQNGNHVIQKCLECLTDELRSKIVLNLIDHIFQLSVHGFGCRTIQQLLKYYRGEYFISIVDKLLEDLPELILNQYGNYIVQNLLEFCDDEKKMPIFQIVNYRFLEFSTHKFASNVVEKCIIFGTLEEHQVIMNSLIANNGKTLKFLMNDRFGNYVIQRLIEKCNNFQTNPVLNYLLNYGDEWKKFSYARHILKKLNSMGYYN</sequence>
<dbReference type="PANTHER" id="PTHR12537">
    <property type="entry name" value="RNA BINDING PROTEIN PUMILIO-RELATED"/>
    <property type="match status" value="1"/>
</dbReference>
<protein>
    <submittedName>
        <fullName evidence="5">MateRNAl protein pumilio</fullName>
    </submittedName>
</protein>
<evidence type="ECO:0000256" key="3">
    <source>
        <dbReference type="SAM" id="MobiDB-lite"/>
    </source>
</evidence>
<dbReference type="PANTHER" id="PTHR12537:SF12">
    <property type="entry name" value="MATERNAL PROTEIN PUMILIO"/>
    <property type="match status" value="1"/>
</dbReference>
<feature type="compositionally biased region" description="Basic and acidic residues" evidence="3">
    <location>
        <begin position="147"/>
        <end position="156"/>
    </location>
</feature>
<comment type="caution">
    <text evidence="5">The sequence shown here is derived from an EMBL/GenBank/DDBJ whole genome shotgun (WGS) entry which is preliminary data.</text>
</comment>
<dbReference type="EMBL" id="JAOAOG010000266">
    <property type="protein sequence ID" value="KAJ6235036.1"/>
    <property type="molecule type" value="Genomic_DNA"/>
</dbReference>
<evidence type="ECO:0000313" key="5">
    <source>
        <dbReference type="EMBL" id="KAJ6235036.1"/>
    </source>
</evidence>
<feature type="compositionally biased region" description="Basic residues" evidence="3">
    <location>
        <begin position="112"/>
        <end position="134"/>
    </location>
</feature>